<comment type="function">
    <text evidence="9">Part of the Sec protein translocase complex. Interacts with the SecYEG preprotein conducting channel. SecDF uses the proton motive force (PMF) to complete protein translocation after the ATP-dependent function of SecA.</text>
</comment>
<dbReference type="InterPro" id="IPR055344">
    <property type="entry name" value="SecD_SecF_C_bact"/>
</dbReference>
<keyword evidence="6 9" id="KW-1133">Transmembrane helix</keyword>
<dbReference type="InterPro" id="IPR022813">
    <property type="entry name" value="SecD/SecF_arch_bac"/>
</dbReference>
<dbReference type="HAMAP" id="MF_01464_B">
    <property type="entry name" value="SecF_B"/>
    <property type="match status" value="1"/>
</dbReference>
<evidence type="ECO:0000259" key="11">
    <source>
        <dbReference type="Pfam" id="PF02355"/>
    </source>
</evidence>
<keyword evidence="5 9" id="KW-0653">Protein transport</keyword>
<dbReference type="InterPro" id="IPR054384">
    <property type="entry name" value="SecDF_P1_head"/>
</dbReference>
<evidence type="ECO:0000256" key="5">
    <source>
        <dbReference type="ARBA" id="ARBA00022927"/>
    </source>
</evidence>
<dbReference type="SUPFAM" id="SSF82866">
    <property type="entry name" value="Multidrug efflux transporter AcrB transmembrane domain"/>
    <property type="match status" value="2"/>
</dbReference>
<dbReference type="NCBIfam" id="TIGR01129">
    <property type="entry name" value="secD"/>
    <property type="match status" value="1"/>
</dbReference>
<evidence type="ECO:0000256" key="9">
    <source>
        <dbReference type="HAMAP-Rule" id="MF_01463"/>
    </source>
</evidence>
<dbReference type="InterPro" id="IPR022645">
    <property type="entry name" value="SecD/SecF_bac"/>
</dbReference>
<dbReference type="Pfam" id="PF07549">
    <property type="entry name" value="Sec_GG"/>
    <property type="match status" value="2"/>
</dbReference>
<dbReference type="PRINTS" id="PR01755">
    <property type="entry name" value="SECFTRNLCASE"/>
</dbReference>
<sequence length="1008" mass="109861">MKNKNTIVFLTLVITALCLYYLSITFFSRGIQADAIEYAKNEQGVIDQSKKQAYLDSIWLEPVLNLLGAEFTYKEIKEQELNLGLDLQGGMHVTLEVSPVEIIKGLAGNSQDANFLRALELATERQRNSQAPFTQLFQNAYNEVNPDGRLSRIFANAANRGKISFESTNAEVMQVIEEEVDQAIDRAFQILRTRVDRFGTSQPNIQRIQGTGRIQIELPGVDNPARVRKLLQGVAKLEFWEVYRENEILPTLNAINEEALKIEKLSNSNSLNTEINTAAKEGETPNSLEAKIAQTDSAKTDSTSLDAATSGLSKFFSLRRQGPYQGFFYNLADTSQINRILKHERIKRVIPANLDFKWGVKPVEETELLILYPIKVSRGEAPLTGEVITDARQTLDERARPAVSMQMNTVGAKKWKNITGQNINRQIAIVLDNYVYTAPNVTGEIPNGSSSISGNFTQEEAEDLANILKAGSLPAPTRIVEEAVVGPTLGKEAQRQGVTSIVAGLLIVIVFMIFYYAKGGIVANVALLFNIFFILGILANIGSALTLPGIAGIVLTIGMSIDANVLIFERIREELRNGIPLLQAISSGYQKAYSSIIDANVTTLLTGAILYFLGQGPVKGFAITLIIGIICSFFSAVFITRVIVTWMTKKGNDSNISFETPLSRGWLSNINLDFLGKRRMAYIVSAVVITLGISALFTSGLRLGVDFKGGRSYVVEFDEPMVASDIKSALSSGVFTEAGVEVKTYDASNVLKITTSYLVDEESTEADNQVKDALTQGIENATGKTFVDGTVDLSEGQFTIGASSKVGATIADDIKKSSFEAFGLSILAIFVYILARFRRWQFSLGAILALIHDATIVLSAFAIAGWFGLSFEIDQVFIASLLTIIGYSINDTVVVFDRIRENLQLKGGKDLIGTFNMSINSTISRTLITSMTTLIVVLVLLIFGGEVLRGFSFALLVGILVGTYSSVFIATPTVVDLTKKTLTAAADKEQASARAKAAAKAEASAQQG</sequence>
<dbReference type="InterPro" id="IPR048634">
    <property type="entry name" value="SecD_SecF_C"/>
</dbReference>
<dbReference type="Pfam" id="PF02355">
    <property type="entry name" value="SecD_SecF_C"/>
    <property type="match status" value="2"/>
</dbReference>
<dbReference type="InterPro" id="IPR048631">
    <property type="entry name" value="SecD_1st"/>
</dbReference>
<evidence type="ECO:0000313" key="15">
    <source>
        <dbReference type="Proteomes" id="UP000658258"/>
    </source>
</evidence>
<keyword evidence="8 9" id="KW-0472">Membrane</keyword>
<comment type="similarity">
    <text evidence="9">Belongs to the SecD/SecF family. SecD subfamily.</text>
</comment>
<feature type="transmembrane region" description="Helical" evidence="9">
    <location>
        <begin position="7"/>
        <end position="27"/>
    </location>
</feature>
<evidence type="ECO:0000256" key="10">
    <source>
        <dbReference type="HAMAP-Rule" id="MF_01464"/>
    </source>
</evidence>
<feature type="transmembrane region" description="Helical" evidence="9">
    <location>
        <begin position="620"/>
        <end position="644"/>
    </location>
</feature>
<evidence type="ECO:0000256" key="7">
    <source>
        <dbReference type="ARBA" id="ARBA00023010"/>
    </source>
</evidence>
<dbReference type="Gene3D" id="3.30.70.3220">
    <property type="match status" value="1"/>
</dbReference>
<reference evidence="15" key="1">
    <citation type="journal article" date="2019" name="Int. J. Syst. Evol. Microbiol.">
        <title>The Global Catalogue of Microorganisms (GCM) 10K type strain sequencing project: providing services to taxonomists for standard genome sequencing and annotation.</title>
        <authorList>
            <consortium name="The Broad Institute Genomics Platform"/>
            <consortium name="The Broad Institute Genome Sequencing Center for Infectious Disease"/>
            <person name="Wu L."/>
            <person name="Ma J."/>
        </authorList>
    </citation>
    <scope>NUCLEOTIDE SEQUENCE [LARGE SCALE GENOMIC DNA]</scope>
    <source>
        <strain evidence="15">CGMCC 1.15111</strain>
    </source>
</reference>
<dbReference type="Gene3D" id="3.30.1360.200">
    <property type="match status" value="1"/>
</dbReference>
<keyword evidence="15" id="KW-1185">Reference proteome</keyword>
<dbReference type="NCBIfam" id="NF009585">
    <property type="entry name" value="PRK13024.1-5"/>
    <property type="match status" value="1"/>
</dbReference>
<evidence type="ECO:0000256" key="4">
    <source>
        <dbReference type="ARBA" id="ARBA00022692"/>
    </source>
</evidence>
<dbReference type="InterPro" id="IPR022646">
    <property type="entry name" value="SecD/SecF_CS"/>
</dbReference>
<dbReference type="PANTHER" id="PTHR30081">
    <property type="entry name" value="PROTEIN-EXPORT MEMBRANE PROTEIN SEC"/>
    <property type="match status" value="1"/>
</dbReference>
<keyword evidence="2 9" id="KW-0813">Transport</keyword>
<dbReference type="Gene3D" id="1.20.1640.10">
    <property type="entry name" value="Multidrug efflux transporter AcrB transmembrane domain"/>
    <property type="match status" value="2"/>
</dbReference>
<feature type="transmembrane region" description="Helical" evidence="9">
    <location>
        <begin position="847"/>
        <end position="869"/>
    </location>
</feature>
<feature type="transmembrane region" description="Helical" evidence="9">
    <location>
        <begin position="521"/>
        <end position="541"/>
    </location>
</feature>
<feature type="transmembrane region" description="Helical" evidence="9">
    <location>
        <begin position="951"/>
        <end position="970"/>
    </location>
</feature>
<feature type="transmembrane region" description="Helical" evidence="9">
    <location>
        <begin position="875"/>
        <end position="896"/>
    </location>
</feature>
<feature type="transmembrane region" description="Helical" evidence="9">
    <location>
        <begin position="927"/>
        <end position="945"/>
    </location>
</feature>
<feature type="transmembrane region" description="Helical" evidence="9">
    <location>
        <begin position="817"/>
        <end position="835"/>
    </location>
</feature>
<evidence type="ECO:0000256" key="3">
    <source>
        <dbReference type="ARBA" id="ARBA00022475"/>
    </source>
</evidence>
<feature type="transmembrane region" description="Helical" evidence="9">
    <location>
        <begin position="680"/>
        <end position="701"/>
    </location>
</feature>
<evidence type="ECO:0000259" key="13">
    <source>
        <dbReference type="Pfam" id="PF22599"/>
    </source>
</evidence>
<feature type="domain" description="Protein export membrane protein SecD/SecF C-terminal" evidence="11">
    <location>
        <begin position="478"/>
        <end position="649"/>
    </location>
</feature>
<organism evidence="14 15">
    <name type="scientific">Roseivirga thermotolerans</name>
    <dbReference type="NCBI Taxonomy" id="1758176"/>
    <lineage>
        <taxon>Bacteria</taxon>
        <taxon>Pseudomonadati</taxon>
        <taxon>Bacteroidota</taxon>
        <taxon>Cytophagia</taxon>
        <taxon>Cytophagales</taxon>
        <taxon>Roseivirgaceae</taxon>
        <taxon>Roseivirga</taxon>
    </lineage>
</organism>
<feature type="domain" description="SecDF P1 head subdomain" evidence="13">
    <location>
        <begin position="378"/>
        <end position="475"/>
    </location>
</feature>
<evidence type="ECO:0000313" key="14">
    <source>
        <dbReference type="EMBL" id="GHE57419.1"/>
    </source>
</evidence>
<protein>
    <recommendedName>
        <fullName evidence="9 10">Multifunctional fusion protein</fullName>
    </recommendedName>
    <domain>
        <recommendedName>
            <fullName evidence="9">Protein translocase subunit SecD</fullName>
        </recommendedName>
    </domain>
    <domain>
        <recommendedName>
            <fullName evidence="10">Protein-export membrane protein SecF</fullName>
        </recommendedName>
    </domain>
</protein>
<name>A0ABQ3I600_9BACT</name>
<feature type="transmembrane region" description="Helical" evidence="9">
    <location>
        <begin position="592"/>
        <end position="614"/>
    </location>
</feature>
<dbReference type="PANTHER" id="PTHR30081:SF1">
    <property type="entry name" value="PROTEIN TRANSLOCASE SUBUNIT SECD"/>
    <property type="match status" value="1"/>
</dbReference>
<dbReference type="NCBIfam" id="TIGR00966">
    <property type="entry name" value="transloc_SecF"/>
    <property type="match status" value="1"/>
</dbReference>
<evidence type="ECO:0000256" key="6">
    <source>
        <dbReference type="ARBA" id="ARBA00022989"/>
    </source>
</evidence>
<dbReference type="InterPro" id="IPR005665">
    <property type="entry name" value="SecF_bac"/>
</dbReference>
<comment type="caution">
    <text evidence="9">Lacks conserved residue(s) required for the propagation of feature annotation.</text>
</comment>
<comment type="subcellular location">
    <subcellularLocation>
        <location evidence="1 9">Cell membrane</location>
        <topology evidence="1 9">Multi-pass membrane protein</topology>
    </subcellularLocation>
</comment>
<dbReference type="RefSeq" id="WP_189629141.1">
    <property type="nucleotide sequence ID" value="NZ_BNAG01000001.1"/>
</dbReference>
<dbReference type="NCBIfam" id="TIGR00916">
    <property type="entry name" value="2A0604s01"/>
    <property type="match status" value="1"/>
</dbReference>
<dbReference type="Pfam" id="PF21760">
    <property type="entry name" value="SecD_1st"/>
    <property type="match status" value="1"/>
</dbReference>
<comment type="caution">
    <text evidence="14">The sequence shown here is derived from an EMBL/GenBank/DDBJ whole genome shotgun (WGS) entry which is preliminary data.</text>
</comment>
<feature type="transmembrane region" description="Helical" evidence="9">
    <location>
        <begin position="547"/>
        <end position="571"/>
    </location>
</feature>
<dbReference type="InterPro" id="IPR005791">
    <property type="entry name" value="SecD"/>
</dbReference>
<keyword evidence="3 9" id="KW-1003">Cell membrane</keyword>
<proteinExistence type="inferred from homology"/>
<evidence type="ECO:0000256" key="2">
    <source>
        <dbReference type="ARBA" id="ARBA00022448"/>
    </source>
</evidence>
<evidence type="ECO:0000259" key="12">
    <source>
        <dbReference type="Pfam" id="PF21760"/>
    </source>
</evidence>
<dbReference type="EMBL" id="BNAG01000001">
    <property type="protein sequence ID" value="GHE57419.1"/>
    <property type="molecule type" value="Genomic_DNA"/>
</dbReference>
<feature type="domain" description="Protein translocase subunit SecDF P1" evidence="12">
    <location>
        <begin position="184"/>
        <end position="242"/>
    </location>
</feature>
<feature type="domain" description="Protein export membrane protein SecD/SecF C-terminal" evidence="11">
    <location>
        <begin position="797"/>
        <end position="979"/>
    </location>
</feature>
<comment type="subunit">
    <text evidence="10">Forms a complex with SecD. Part of the essential Sec protein translocation apparatus which comprises SecA, SecYEG and auxiliary proteins SecDF. Other proteins may also be involved.</text>
</comment>
<evidence type="ECO:0000256" key="8">
    <source>
        <dbReference type="ARBA" id="ARBA00023136"/>
    </source>
</evidence>
<keyword evidence="7 9" id="KW-0811">Translocation</keyword>
<evidence type="ECO:0000256" key="1">
    <source>
        <dbReference type="ARBA" id="ARBA00004651"/>
    </source>
</evidence>
<dbReference type="HAMAP" id="MF_01463_B">
    <property type="entry name" value="SecD_B"/>
    <property type="match status" value="1"/>
</dbReference>
<comment type="similarity">
    <text evidence="10">Belongs to the SecD/SecF family. SecF subfamily.</text>
</comment>
<gene>
    <name evidence="9" type="primary">secD</name>
    <name evidence="10" type="synonym">secF</name>
    <name evidence="14" type="ORF">GCM10011340_10590</name>
</gene>
<dbReference type="Pfam" id="PF22599">
    <property type="entry name" value="SecDF_P1_head"/>
    <property type="match status" value="1"/>
</dbReference>
<accession>A0ABQ3I600</accession>
<keyword evidence="4 9" id="KW-0812">Transmembrane</keyword>
<comment type="subunit">
    <text evidence="9">Forms a complex with SecF. Part of the essential Sec protein translocation apparatus which comprises SecA, SecYEG and auxiliary proteins SecDF. Other proteins may also be involved.</text>
</comment>
<feature type="transmembrane region" description="Helical" evidence="9">
    <location>
        <begin position="497"/>
        <end position="516"/>
    </location>
</feature>
<dbReference type="Proteomes" id="UP000658258">
    <property type="component" value="Unassembled WGS sequence"/>
</dbReference>